<gene>
    <name evidence="11" type="ORF">WMY93_009000</name>
</gene>
<dbReference type="EMBL" id="JBBPFD010000006">
    <property type="protein sequence ID" value="KAK7922098.1"/>
    <property type="molecule type" value="Genomic_DNA"/>
</dbReference>
<keyword evidence="5" id="KW-0029">Amino-acid transport</keyword>
<dbReference type="Gene3D" id="1.20.1740.10">
    <property type="entry name" value="Amino acid/polyamine transporter I"/>
    <property type="match status" value="1"/>
</dbReference>
<evidence type="ECO:0000256" key="8">
    <source>
        <dbReference type="ARBA" id="ARBA00023180"/>
    </source>
</evidence>
<dbReference type="GO" id="GO:0015189">
    <property type="term" value="F:L-lysine transmembrane transporter activity"/>
    <property type="evidence" value="ECO:0007669"/>
    <property type="project" value="TreeGrafter"/>
</dbReference>
<dbReference type="PROSITE" id="PS50835">
    <property type="entry name" value="IG_LIKE"/>
    <property type="match status" value="1"/>
</dbReference>
<keyword evidence="8" id="KW-0325">Glycoprotein</keyword>
<evidence type="ECO:0000313" key="11">
    <source>
        <dbReference type="EMBL" id="KAK7922098.1"/>
    </source>
</evidence>
<feature type="transmembrane region" description="Helical" evidence="9">
    <location>
        <begin position="461"/>
        <end position="482"/>
    </location>
</feature>
<dbReference type="GO" id="GO:0097638">
    <property type="term" value="P:L-arginine import across plasma membrane"/>
    <property type="evidence" value="ECO:0007669"/>
    <property type="project" value="TreeGrafter"/>
</dbReference>
<evidence type="ECO:0000256" key="9">
    <source>
        <dbReference type="SAM" id="Phobius"/>
    </source>
</evidence>
<dbReference type="Gene3D" id="2.60.40.10">
    <property type="entry name" value="Immunoglobulins"/>
    <property type="match status" value="3"/>
</dbReference>
<evidence type="ECO:0000256" key="4">
    <source>
        <dbReference type="ARBA" id="ARBA00022692"/>
    </source>
</evidence>
<evidence type="ECO:0000259" key="10">
    <source>
        <dbReference type="PROSITE" id="PS50835"/>
    </source>
</evidence>
<keyword evidence="4 9" id="KW-0812">Transmembrane</keyword>
<dbReference type="SMART" id="SM00409">
    <property type="entry name" value="IG"/>
    <property type="match status" value="3"/>
</dbReference>
<feature type="transmembrane region" description="Helical" evidence="9">
    <location>
        <begin position="388"/>
        <end position="414"/>
    </location>
</feature>
<dbReference type="Pfam" id="PF21339">
    <property type="entry name" value="VEGFR-1-like_Ig-like"/>
    <property type="match status" value="1"/>
</dbReference>
<dbReference type="PANTHER" id="PTHR43243">
    <property type="entry name" value="INNER MEMBRANE TRANSPORTER YGJI-RELATED"/>
    <property type="match status" value="1"/>
</dbReference>
<evidence type="ECO:0000256" key="2">
    <source>
        <dbReference type="ARBA" id="ARBA00008572"/>
    </source>
</evidence>
<dbReference type="GO" id="GO:0061459">
    <property type="term" value="F:L-arginine transmembrane transporter activity"/>
    <property type="evidence" value="ECO:0007669"/>
    <property type="project" value="TreeGrafter"/>
</dbReference>
<dbReference type="CDD" id="cd00096">
    <property type="entry name" value="Ig"/>
    <property type="match status" value="1"/>
</dbReference>
<protein>
    <recommendedName>
        <fullName evidence="10">Ig-like domain-containing protein</fullName>
    </recommendedName>
</protein>
<evidence type="ECO:0000256" key="1">
    <source>
        <dbReference type="ARBA" id="ARBA00004127"/>
    </source>
</evidence>
<feature type="transmembrane region" description="Helical" evidence="9">
    <location>
        <begin position="153"/>
        <end position="179"/>
    </location>
</feature>
<feature type="transmembrane region" description="Helical" evidence="9">
    <location>
        <begin position="544"/>
        <end position="563"/>
    </location>
</feature>
<keyword evidence="7 9" id="KW-0472">Membrane</keyword>
<evidence type="ECO:0000256" key="7">
    <source>
        <dbReference type="ARBA" id="ARBA00023136"/>
    </source>
</evidence>
<proteinExistence type="inferred from homology"/>
<feature type="transmembrane region" description="Helical" evidence="9">
    <location>
        <begin position="575"/>
        <end position="594"/>
    </location>
</feature>
<dbReference type="PANTHER" id="PTHR43243:SF19">
    <property type="entry name" value="CATIONIC AMINO ACID TRANSPORTER C-TERMINAL DOMAIN-CONTAINING PROTEIN"/>
    <property type="match status" value="1"/>
</dbReference>
<organism evidence="11 12">
    <name type="scientific">Mugilogobius chulae</name>
    <name type="common">yellowstripe goby</name>
    <dbReference type="NCBI Taxonomy" id="88201"/>
    <lineage>
        <taxon>Eukaryota</taxon>
        <taxon>Metazoa</taxon>
        <taxon>Chordata</taxon>
        <taxon>Craniata</taxon>
        <taxon>Vertebrata</taxon>
        <taxon>Euteleostomi</taxon>
        <taxon>Actinopterygii</taxon>
        <taxon>Neopterygii</taxon>
        <taxon>Teleostei</taxon>
        <taxon>Neoteleostei</taxon>
        <taxon>Acanthomorphata</taxon>
        <taxon>Gobiaria</taxon>
        <taxon>Gobiiformes</taxon>
        <taxon>Gobioidei</taxon>
        <taxon>Gobiidae</taxon>
        <taxon>Gobionellinae</taxon>
        <taxon>Mugilogobius</taxon>
    </lineage>
</organism>
<comment type="subcellular location">
    <subcellularLocation>
        <location evidence="1">Endomembrane system</location>
        <topology evidence="1">Multi-pass membrane protein</topology>
    </subcellularLocation>
</comment>
<dbReference type="InterPro" id="IPR007110">
    <property type="entry name" value="Ig-like_dom"/>
</dbReference>
<comment type="similarity">
    <text evidence="2">Belongs to the amino acid-polyamine-organocation (APC) superfamily. Cationic amino acid transporter (CAT) (TC 2.A.3.3) family.</text>
</comment>
<sequence>MSPVRAFIACEVRPQPWAAGDTRHVTTKEERHLRGTDQKGSCHYHMGTQKSPSLKTLTCLYLCLLICARARSSSGSSSRMGCGRLVKSFLFSISRRKPIEPDGEQSTFNRCLTTLDLVALGIIVCFFIAAMASIFAGLCYAEFGSRVPLTGSAYLYSYVTVGELLAFITGWNLLLSYVIGTSSVALAWSGTFDDLIGGHISRFFEENAAMNLPGLAPYPDIFAAVLIILLSGLLAFGVKESTTINKIFTAVNILVLLFVSISGFIKGDVRNWQISKETLLNYTTENNLTSTNFGSGGFFPYGFTGTLAGAATCFYAFVGFDCIATTGEEVKNPQKSVPVGIVASLLICFLAYFAVSAALTLMMPYYMLDRKSPLPVAFEYIGWGPARYVVAVGSLCALSTSLLGSMFPMPRVLFAMARDGLLFHPLTKVTAKGSPAIATIASGVVAAIMALLFDLNALVEMMSIGTLFAYTLVAICILILRYQHPQNQDSKLDSKYSFLHPPSAPNSKSSKAVTILTISGVLCITALCILLTQALDAISTREPWSLVLVSVFAFILLLIMFFIWRHPQNPTKATFMVPLLPALPLLSTFINVYLMVQLGGETWIRYAIWMLVGLLIYFLYGMWFSLQRRRHTPGHIQIKTNKLSCAASYRSPRSAMRIVKACRSKCRLMLATLLFCAIVFKVANCQEAQKTLPGKKSKTIKLKSTTTKPKVTAPRAAPLQSILTQVVQIQVVNKGRFQRVGETISVRSGHTLELRCRGKPVQWSVPPYLEEDHEGRLKIVQHEKYGVLTLVNTTGADTGEFTCFPMFCEDTDCRKEYSKAVKVFVFFPDPHELFVPSSEYYEVIQLRTNWPTVLPCQVTSPGANVTLHREYPPSEVPVDGSEISFNVKKGFTIHRPRPHHAGEVYCVASLGNLRQSSIKYMLIYVNYPRAPPAPVVQASSSSVTVGENLRVTCTVMGERDVAIDITWEYPGQQIGRPQYTQDSVTPAGTNTQQTQSVLLVDEVRDVDQGTYTCTAQNLQGTKSASTNVKVIPKTTKPKPKTKKT</sequence>
<dbReference type="SUPFAM" id="SSF48726">
    <property type="entry name" value="Immunoglobulin"/>
    <property type="match status" value="3"/>
</dbReference>
<feature type="transmembrane region" description="Helical" evidence="9">
    <location>
        <begin position="298"/>
        <end position="318"/>
    </location>
</feature>
<feature type="transmembrane region" description="Helical" evidence="9">
    <location>
        <begin position="666"/>
        <end position="683"/>
    </location>
</feature>
<dbReference type="GO" id="GO:0012505">
    <property type="term" value="C:endomembrane system"/>
    <property type="evidence" value="ECO:0007669"/>
    <property type="project" value="UniProtKB-SubCell"/>
</dbReference>
<dbReference type="Proteomes" id="UP001460270">
    <property type="component" value="Unassembled WGS sequence"/>
</dbReference>
<dbReference type="SMART" id="SM00408">
    <property type="entry name" value="IGc2"/>
    <property type="match status" value="1"/>
</dbReference>
<dbReference type="FunFam" id="1.20.1740.10:FF:000010">
    <property type="entry name" value="probable cationic amino acid transporter"/>
    <property type="match status" value="1"/>
</dbReference>
<feature type="transmembrane region" description="Helical" evidence="9">
    <location>
        <begin position="339"/>
        <end position="368"/>
    </location>
</feature>
<dbReference type="Pfam" id="PF13906">
    <property type="entry name" value="AA_permease_C"/>
    <property type="match status" value="1"/>
</dbReference>
<dbReference type="InterPro" id="IPR036179">
    <property type="entry name" value="Ig-like_dom_sf"/>
</dbReference>
<dbReference type="AlphaFoldDB" id="A0AAW0PA53"/>
<feature type="transmembrane region" description="Helical" evidence="9">
    <location>
        <begin position="221"/>
        <end position="238"/>
    </location>
</feature>
<dbReference type="GO" id="GO:0000064">
    <property type="term" value="F:L-ornithine transmembrane transporter activity"/>
    <property type="evidence" value="ECO:0007669"/>
    <property type="project" value="TreeGrafter"/>
</dbReference>
<dbReference type="Pfam" id="PF13927">
    <property type="entry name" value="Ig_3"/>
    <property type="match status" value="1"/>
</dbReference>
<dbReference type="InterPro" id="IPR003599">
    <property type="entry name" value="Ig_sub"/>
</dbReference>
<evidence type="ECO:0000256" key="6">
    <source>
        <dbReference type="ARBA" id="ARBA00022989"/>
    </source>
</evidence>
<dbReference type="InterPro" id="IPR029485">
    <property type="entry name" value="CAT_C"/>
</dbReference>
<dbReference type="InterPro" id="IPR013783">
    <property type="entry name" value="Ig-like_fold"/>
</dbReference>
<reference evidence="12" key="1">
    <citation type="submission" date="2024-04" db="EMBL/GenBank/DDBJ databases">
        <title>Salinicola lusitanus LLJ914,a marine bacterium isolated from the Okinawa Trough.</title>
        <authorList>
            <person name="Li J."/>
        </authorList>
    </citation>
    <scope>NUCLEOTIDE SEQUENCE [LARGE SCALE GENOMIC DNA]</scope>
</reference>
<dbReference type="InterPro" id="IPR003598">
    <property type="entry name" value="Ig_sub2"/>
</dbReference>
<keyword evidence="12" id="KW-1185">Reference proteome</keyword>
<feature type="transmembrane region" description="Helical" evidence="9">
    <location>
        <begin position="247"/>
        <end position="265"/>
    </location>
</feature>
<feature type="transmembrane region" description="Helical" evidence="9">
    <location>
        <begin position="606"/>
        <end position="626"/>
    </location>
</feature>
<feature type="transmembrane region" description="Helical" evidence="9">
    <location>
        <begin position="435"/>
        <end position="455"/>
    </location>
</feature>
<name>A0AAW0PA53_9GOBI</name>
<feature type="domain" description="Ig-like" evidence="10">
    <location>
        <begin position="928"/>
        <end position="1029"/>
    </location>
</feature>
<feature type="transmembrane region" description="Helical" evidence="9">
    <location>
        <begin position="117"/>
        <end position="141"/>
    </location>
</feature>
<feature type="transmembrane region" description="Helical" evidence="9">
    <location>
        <begin position="512"/>
        <end position="532"/>
    </location>
</feature>
<keyword evidence="6 9" id="KW-1133">Transmembrane helix</keyword>
<evidence type="ECO:0000256" key="5">
    <source>
        <dbReference type="ARBA" id="ARBA00022970"/>
    </source>
</evidence>
<dbReference type="FunFam" id="1.20.1740.10:FF:000024">
    <property type="entry name" value="High affinity cationic amino acid transporter 1"/>
    <property type="match status" value="1"/>
</dbReference>
<accession>A0AAW0PA53</accession>
<dbReference type="GO" id="GO:0005886">
    <property type="term" value="C:plasma membrane"/>
    <property type="evidence" value="ECO:0007669"/>
    <property type="project" value="TreeGrafter"/>
</dbReference>
<keyword evidence="3" id="KW-0813">Transport</keyword>
<comment type="caution">
    <text evidence="11">The sequence shown here is derived from an EMBL/GenBank/DDBJ whole genome shotgun (WGS) entry which is preliminary data.</text>
</comment>
<evidence type="ECO:0000313" key="12">
    <source>
        <dbReference type="Proteomes" id="UP001460270"/>
    </source>
</evidence>
<dbReference type="Pfam" id="PF13520">
    <property type="entry name" value="AA_permease_2"/>
    <property type="match status" value="1"/>
</dbReference>
<evidence type="ECO:0000256" key="3">
    <source>
        <dbReference type="ARBA" id="ARBA00022448"/>
    </source>
</evidence>
<dbReference type="InterPro" id="IPR002293">
    <property type="entry name" value="AA/rel_permease1"/>
</dbReference>